<keyword evidence="3" id="KW-0813">Transport</keyword>
<accession>A0A837AQI3</accession>
<comment type="similarity">
    <text evidence="2">Belongs to the SLC41A transporter family.</text>
</comment>
<sequence>MLAWFQQPMLSLVIGTALTVNMLTAAFGGVLVPVTLKRLGFDPALAGGVILTTLTDVMGFLSFLGLATLVLLP</sequence>
<keyword evidence="7 8" id="KW-0472">Membrane</keyword>
<evidence type="ECO:0000256" key="8">
    <source>
        <dbReference type="SAM" id="Phobius"/>
    </source>
</evidence>
<evidence type="ECO:0000259" key="9">
    <source>
        <dbReference type="Pfam" id="PF01769"/>
    </source>
</evidence>
<evidence type="ECO:0000256" key="5">
    <source>
        <dbReference type="ARBA" id="ARBA00022842"/>
    </source>
</evidence>
<gene>
    <name evidence="10" type="ORF">A11K_0102500</name>
</gene>
<evidence type="ECO:0000256" key="7">
    <source>
        <dbReference type="ARBA" id="ARBA00023136"/>
    </source>
</evidence>
<evidence type="ECO:0000256" key="3">
    <source>
        <dbReference type="ARBA" id="ARBA00022448"/>
    </source>
</evidence>
<dbReference type="GO" id="GO:0008324">
    <property type="term" value="F:monoatomic cation transmembrane transporter activity"/>
    <property type="evidence" value="ECO:0007669"/>
    <property type="project" value="InterPro"/>
</dbReference>
<keyword evidence="5" id="KW-0460">Magnesium</keyword>
<dbReference type="InterPro" id="IPR036739">
    <property type="entry name" value="SLC41_membr_dom_sf"/>
</dbReference>
<evidence type="ECO:0000256" key="6">
    <source>
        <dbReference type="ARBA" id="ARBA00022989"/>
    </source>
</evidence>
<feature type="transmembrane region" description="Helical" evidence="8">
    <location>
        <begin position="44"/>
        <end position="72"/>
    </location>
</feature>
<protein>
    <recommendedName>
        <fullName evidence="9">SLC41A/MgtE integral membrane domain-containing protein</fullName>
    </recommendedName>
</protein>
<proteinExistence type="inferred from homology"/>
<keyword evidence="6 8" id="KW-1133">Transmembrane helix</keyword>
<comment type="caution">
    <text evidence="10">The sequence shown here is derived from an EMBL/GenBank/DDBJ whole genome shotgun (WGS) entry which is preliminary data.</text>
</comment>
<comment type="subcellular location">
    <subcellularLocation>
        <location evidence="1">Membrane</location>
        <topology evidence="1">Multi-pass membrane protein</topology>
    </subcellularLocation>
</comment>
<feature type="domain" description="SLC41A/MgtE integral membrane" evidence="9">
    <location>
        <begin position="3"/>
        <end position="66"/>
    </location>
</feature>
<dbReference type="InterPro" id="IPR006667">
    <property type="entry name" value="SLC41_membr_dom"/>
</dbReference>
<dbReference type="GO" id="GO:0016020">
    <property type="term" value="C:membrane"/>
    <property type="evidence" value="ECO:0007669"/>
    <property type="project" value="UniProtKB-SubCell"/>
</dbReference>
<evidence type="ECO:0000256" key="1">
    <source>
        <dbReference type="ARBA" id="ARBA00004141"/>
    </source>
</evidence>
<dbReference type="Pfam" id="PF01769">
    <property type="entry name" value="MgtE"/>
    <property type="match status" value="1"/>
</dbReference>
<organism evidence="10">
    <name type="scientific">Xanthomonas vasicola pv. vasculorum NCPPB 890</name>
    <dbReference type="NCBI Taxonomy" id="1184265"/>
    <lineage>
        <taxon>Bacteria</taxon>
        <taxon>Pseudomonadati</taxon>
        <taxon>Pseudomonadota</taxon>
        <taxon>Gammaproteobacteria</taxon>
        <taxon>Lysobacterales</taxon>
        <taxon>Lysobacteraceae</taxon>
        <taxon>Xanthomonas</taxon>
    </lineage>
</organism>
<dbReference type="PANTHER" id="PTHR41394">
    <property type="entry name" value="MAGNESIUM TRANSPORTER MGTE"/>
    <property type="match status" value="1"/>
</dbReference>
<evidence type="ECO:0000256" key="2">
    <source>
        <dbReference type="ARBA" id="ARBA00009749"/>
    </source>
</evidence>
<evidence type="ECO:0000313" key="10">
    <source>
        <dbReference type="EMBL" id="KFA03607.1"/>
    </source>
</evidence>
<dbReference type="Gene3D" id="1.10.357.20">
    <property type="entry name" value="SLC41 divalent cation transporters, integral membrane domain"/>
    <property type="match status" value="1"/>
</dbReference>
<dbReference type="SUPFAM" id="SSF161093">
    <property type="entry name" value="MgtE membrane domain-like"/>
    <property type="match status" value="1"/>
</dbReference>
<evidence type="ECO:0000256" key="4">
    <source>
        <dbReference type="ARBA" id="ARBA00022692"/>
    </source>
</evidence>
<keyword evidence="4 8" id="KW-0812">Transmembrane</keyword>
<name>A0A837AQI3_XANVA</name>
<dbReference type="AlphaFoldDB" id="A0A837AQI3"/>
<dbReference type="PANTHER" id="PTHR41394:SF5">
    <property type="entry name" value="SLC41A_MGTE INTEGRAL MEMBRANE DOMAIN-CONTAINING PROTEIN"/>
    <property type="match status" value="1"/>
</dbReference>
<dbReference type="EMBL" id="AKBN01000115">
    <property type="protein sequence ID" value="KFA03607.1"/>
    <property type="molecule type" value="Genomic_DNA"/>
</dbReference>
<reference evidence="10" key="1">
    <citation type="submission" date="2012-05" db="EMBL/GenBank/DDBJ databases">
        <authorList>
            <person name="Studholme D.J."/>
            <person name="Wasukira A."/>
            <person name="Grant M."/>
        </authorList>
    </citation>
    <scope>NUCLEOTIDE SEQUENCE [LARGE SCALE GENOMIC DNA]</scope>
    <source>
        <strain evidence="10">NCPPB 890</strain>
    </source>
</reference>